<name>A0ACC2TRD4_9FUNG</name>
<evidence type="ECO:0000313" key="1">
    <source>
        <dbReference type="EMBL" id="KAJ9077167.1"/>
    </source>
</evidence>
<organism evidence="1 2">
    <name type="scientific">Entomophthora muscae</name>
    <dbReference type="NCBI Taxonomy" id="34485"/>
    <lineage>
        <taxon>Eukaryota</taxon>
        <taxon>Fungi</taxon>
        <taxon>Fungi incertae sedis</taxon>
        <taxon>Zoopagomycota</taxon>
        <taxon>Entomophthoromycotina</taxon>
        <taxon>Entomophthoromycetes</taxon>
        <taxon>Entomophthorales</taxon>
        <taxon>Entomophthoraceae</taxon>
        <taxon>Entomophthora</taxon>
    </lineage>
</organism>
<reference evidence="1" key="1">
    <citation type="submission" date="2022-04" db="EMBL/GenBank/DDBJ databases">
        <title>Genome of the entomopathogenic fungus Entomophthora muscae.</title>
        <authorList>
            <person name="Elya C."/>
            <person name="Lovett B.R."/>
            <person name="Lee E."/>
            <person name="Macias A.M."/>
            <person name="Hajek A.E."/>
            <person name="De Bivort B.L."/>
            <person name="Kasson M.T."/>
            <person name="De Fine Licht H.H."/>
            <person name="Stajich J.E."/>
        </authorList>
    </citation>
    <scope>NUCLEOTIDE SEQUENCE</scope>
    <source>
        <strain evidence="1">Berkeley</strain>
    </source>
</reference>
<dbReference type="EC" id="1.1.3.-" evidence="1"/>
<gene>
    <name evidence="1" type="primary">ALO1_2</name>
    <name evidence="1" type="ORF">DSO57_1019325</name>
</gene>
<sequence>MGQNNEDEEGIVLKGNVTFTNWSRTFTCFPLRSFYPASRSQVKRIIEIARSSNRKIRVVGGGLSPSDLVCSQDYLVYTDRLDKILEVDHEKFLVKVQAGIKISTLNTELEKLGLSISNLASVSSQSLAGAVGSCTHGTGIKFGAISTQITEVVFIDGLGNRRVVSDKDLQPGILSKESDLYLAVLCHLGCLGIIVEMTLKVEPFFNLEIRQYPASLSEVVDNFEDLLGKCDHLRLWWHPHVSSESSTKDTLVWSASRTTDKEVAPEFSWFWDRFVRVNLFEFLLFCGRYFPAIIPAINKAYFKWFALASKREVKKSYEGFNFDCLFSQHVSEWAIPLEKTKEALLLSADLLNNQAPSKSQKISAHFPIEIRFVAKDDILLSPAQGQNICYIGIIMYRPYDFDVEYKEYWNSFEEIMMSLGGRPHWAKAHSLTPKQLASLYPKMNRFLEIRYEMDPKGMFVNDYIQRHLLSDCNT</sequence>
<accession>A0ACC2TRD4</accession>
<protein>
    <submittedName>
        <fullName evidence="1">D-arabinono-1,4-lactone oxidase</fullName>
        <ecNumber evidence="1">1.1.3.-</ecNumber>
    </submittedName>
</protein>
<comment type="caution">
    <text evidence="1">The sequence shown here is derived from an EMBL/GenBank/DDBJ whole genome shotgun (WGS) entry which is preliminary data.</text>
</comment>
<evidence type="ECO:0000313" key="2">
    <source>
        <dbReference type="Proteomes" id="UP001165960"/>
    </source>
</evidence>
<keyword evidence="1" id="KW-0560">Oxidoreductase</keyword>
<dbReference type="EMBL" id="QTSX02002216">
    <property type="protein sequence ID" value="KAJ9077167.1"/>
    <property type="molecule type" value="Genomic_DNA"/>
</dbReference>
<proteinExistence type="predicted"/>
<keyword evidence="2" id="KW-1185">Reference proteome</keyword>
<dbReference type="Proteomes" id="UP001165960">
    <property type="component" value="Unassembled WGS sequence"/>
</dbReference>